<reference evidence="2" key="2">
    <citation type="submission" date="2023-01" db="EMBL/GenBank/DDBJ databases">
        <authorList>
            <person name="Sun Q."/>
            <person name="Evtushenko L."/>
        </authorList>
    </citation>
    <scope>NUCLEOTIDE SEQUENCE</scope>
    <source>
        <strain evidence="2">VKM Ac-1246</strain>
    </source>
</reference>
<accession>A0ABQ5T0J2</accession>
<keyword evidence="1" id="KW-1133">Transmembrane helix</keyword>
<proteinExistence type="predicted"/>
<evidence type="ECO:0000256" key="1">
    <source>
        <dbReference type="SAM" id="Phobius"/>
    </source>
</evidence>
<keyword evidence="3" id="KW-1185">Reference proteome</keyword>
<feature type="transmembrane region" description="Helical" evidence="1">
    <location>
        <begin position="312"/>
        <end position="331"/>
    </location>
</feature>
<organism evidence="2 3">
    <name type="scientific">Nocardioides luteus</name>
    <dbReference type="NCBI Taxonomy" id="1844"/>
    <lineage>
        <taxon>Bacteria</taxon>
        <taxon>Bacillati</taxon>
        <taxon>Actinomycetota</taxon>
        <taxon>Actinomycetes</taxon>
        <taxon>Propionibacteriales</taxon>
        <taxon>Nocardioidaceae</taxon>
        <taxon>Nocardioides</taxon>
    </lineage>
</organism>
<protein>
    <submittedName>
        <fullName evidence="2">Uncharacterized protein</fullName>
    </submittedName>
</protein>
<sequence>MHWQRLAPAGLLLAAFGLFALSVFQPPAPGGGVRFNLGVVVLLVGAAGAWWWRGRAGVVLGLAAVVVVTFVSVRNGLGPELIADSGVPEAVARWIEVVGLLVAAVGLVRRWFRPLPPRSDPSGQEGPERTPRRPRVTRFQVIGLLVLSALGAELLAAYADNTGDPGAIAFAVVFFGALYGAPALLARELVRRRGWGWPSLLLLFAALGTAQAGLIDQSLFSADYGGYEGWEESREPTLIPALGFSGYNAYSFIIGHVIYSFAAPLALAEAWVPSTARRPWVGAIGAVLAVVGYGVAAALIVNDPESRSGSPAQLVGAAVVVAGFVLAAVLVGVRRARHPRAESASSDSRPLPIWQIVAVGLVAAVIPDLLPATWLGVFVAVTTTSAIAVLVWLASRTRPWTLRHTAALAATYLLLRGILAFTYFPLIGDVAPFPKYAHNAVMLLAITLATWASLRPNPPRESAHLPR</sequence>
<feature type="transmembrane region" description="Helical" evidence="1">
    <location>
        <begin position="373"/>
        <end position="394"/>
    </location>
</feature>
<dbReference type="Proteomes" id="UP001142292">
    <property type="component" value="Unassembled WGS sequence"/>
</dbReference>
<feature type="transmembrane region" description="Helical" evidence="1">
    <location>
        <begin position="90"/>
        <end position="108"/>
    </location>
</feature>
<feature type="transmembrane region" description="Helical" evidence="1">
    <location>
        <begin position="197"/>
        <end position="215"/>
    </location>
</feature>
<feature type="transmembrane region" description="Helical" evidence="1">
    <location>
        <begin position="351"/>
        <end position="367"/>
    </location>
</feature>
<keyword evidence="1" id="KW-0812">Transmembrane</keyword>
<keyword evidence="1" id="KW-0472">Membrane</keyword>
<gene>
    <name evidence="2" type="ORF">GCM10017579_39910</name>
</gene>
<dbReference type="EMBL" id="BSEL01000007">
    <property type="protein sequence ID" value="GLJ69955.1"/>
    <property type="molecule type" value="Genomic_DNA"/>
</dbReference>
<feature type="transmembrane region" description="Helical" evidence="1">
    <location>
        <begin position="406"/>
        <end position="424"/>
    </location>
</feature>
<evidence type="ECO:0000313" key="2">
    <source>
        <dbReference type="EMBL" id="GLJ69955.1"/>
    </source>
</evidence>
<feature type="transmembrane region" description="Helical" evidence="1">
    <location>
        <begin position="280"/>
        <end position="300"/>
    </location>
</feature>
<feature type="transmembrane region" description="Helical" evidence="1">
    <location>
        <begin position="165"/>
        <end position="185"/>
    </location>
</feature>
<feature type="transmembrane region" description="Helical" evidence="1">
    <location>
        <begin position="59"/>
        <end position="78"/>
    </location>
</feature>
<dbReference type="RefSeq" id="WP_271188413.1">
    <property type="nucleotide sequence ID" value="NZ_BSEL01000007.1"/>
</dbReference>
<feature type="transmembrane region" description="Helical" evidence="1">
    <location>
        <begin position="249"/>
        <end position="268"/>
    </location>
</feature>
<name>A0ABQ5T0J2_9ACTN</name>
<feature type="transmembrane region" description="Helical" evidence="1">
    <location>
        <begin position="139"/>
        <end position="159"/>
    </location>
</feature>
<feature type="transmembrane region" description="Helical" evidence="1">
    <location>
        <begin position="34"/>
        <end position="52"/>
    </location>
</feature>
<reference evidence="2" key="1">
    <citation type="journal article" date="2014" name="Int. J. Syst. Evol. Microbiol.">
        <title>Complete genome of a new Firmicutes species belonging to the dominant human colonic microbiota ('Ruminococcus bicirculans') reveals two chromosomes and a selective capacity to utilize plant glucans.</title>
        <authorList>
            <consortium name="NISC Comparative Sequencing Program"/>
            <person name="Wegmann U."/>
            <person name="Louis P."/>
            <person name="Goesmann A."/>
            <person name="Henrissat B."/>
            <person name="Duncan S.H."/>
            <person name="Flint H.J."/>
        </authorList>
    </citation>
    <scope>NUCLEOTIDE SEQUENCE</scope>
    <source>
        <strain evidence="2">VKM Ac-1246</strain>
    </source>
</reference>
<evidence type="ECO:0000313" key="3">
    <source>
        <dbReference type="Proteomes" id="UP001142292"/>
    </source>
</evidence>
<comment type="caution">
    <text evidence="2">The sequence shown here is derived from an EMBL/GenBank/DDBJ whole genome shotgun (WGS) entry which is preliminary data.</text>
</comment>